<evidence type="ECO:0000313" key="1">
    <source>
        <dbReference type="EMBL" id="MCX2979511.1"/>
    </source>
</evidence>
<evidence type="ECO:0000313" key="2">
    <source>
        <dbReference type="Proteomes" id="UP001143362"/>
    </source>
</evidence>
<gene>
    <name evidence="1" type="ORF">EYC98_01400</name>
</gene>
<reference evidence="1" key="1">
    <citation type="submission" date="2019-02" db="EMBL/GenBank/DDBJ databases">
        <authorList>
            <person name="Li S.-H."/>
        </authorList>
    </citation>
    <scope>NUCLEOTIDE SEQUENCE</scope>
    <source>
        <strain evidence="1">IMCC14734</strain>
    </source>
</reference>
<organism evidence="1 2">
    <name type="scientific">Candidatus Litorirhabdus singularis</name>
    <dbReference type="NCBI Taxonomy" id="2518993"/>
    <lineage>
        <taxon>Bacteria</taxon>
        <taxon>Pseudomonadati</taxon>
        <taxon>Pseudomonadota</taxon>
        <taxon>Gammaproteobacteria</taxon>
        <taxon>Cellvibrionales</taxon>
        <taxon>Halieaceae</taxon>
        <taxon>Candidatus Litorirhabdus</taxon>
    </lineage>
</organism>
<sequence>MRWPGWIVNSTLFSSVLLPRLKLILRNIIMDANLTHMQETNPFWRFSQLAWTVADVASFCLQLQEQHDCDVNMVLWVGWRSAQGVPIDLADLEQLQTLVEPWRQQVILPLRMVRQGLPKEPDQAALRENLLTAELEAERFQQTLIFKASSIGEPVSSQDHSAANARAYCRYAALDSATEQSLWKMLQVLQENIGASLECD</sequence>
<accession>A0ABT3TB70</accession>
<dbReference type="EMBL" id="SHNN01000001">
    <property type="protein sequence ID" value="MCX2979511.1"/>
    <property type="molecule type" value="Genomic_DNA"/>
</dbReference>
<protein>
    <submittedName>
        <fullName evidence="1">TIGR02444 family protein</fullName>
    </submittedName>
</protein>
<dbReference type="NCBIfam" id="TIGR02444">
    <property type="entry name" value="TIGR02444 family protein"/>
    <property type="match status" value="1"/>
</dbReference>
<keyword evidence="2" id="KW-1185">Reference proteome</keyword>
<dbReference type="InterPro" id="IPR012659">
    <property type="entry name" value="CHP02444"/>
</dbReference>
<dbReference type="Pfam" id="PF09523">
    <property type="entry name" value="DUF2390"/>
    <property type="match status" value="1"/>
</dbReference>
<dbReference type="Proteomes" id="UP001143362">
    <property type="component" value="Unassembled WGS sequence"/>
</dbReference>
<proteinExistence type="predicted"/>
<comment type="caution">
    <text evidence="1">The sequence shown here is derived from an EMBL/GenBank/DDBJ whole genome shotgun (WGS) entry which is preliminary data.</text>
</comment>
<name>A0ABT3TB70_9GAMM</name>